<name>A0A6A5U0N1_9PLEO</name>
<evidence type="ECO:0000256" key="5">
    <source>
        <dbReference type="RuleBase" id="RU361153"/>
    </source>
</evidence>
<evidence type="ECO:0000256" key="1">
    <source>
        <dbReference type="ARBA" id="ARBA00005641"/>
    </source>
</evidence>
<keyword evidence="2 5" id="KW-0378">Hydrolase</keyword>
<evidence type="ECO:0000256" key="3">
    <source>
        <dbReference type="ARBA" id="ARBA00023295"/>
    </source>
</evidence>
<dbReference type="PANTHER" id="PTHR31297">
    <property type="entry name" value="GLUCAN ENDO-1,6-BETA-GLUCOSIDASE B"/>
    <property type="match status" value="1"/>
</dbReference>
<evidence type="ECO:0000313" key="8">
    <source>
        <dbReference type="Proteomes" id="UP000800035"/>
    </source>
</evidence>
<reference evidence="7" key="1">
    <citation type="journal article" date="2020" name="Stud. Mycol.">
        <title>101 Dothideomycetes genomes: a test case for predicting lifestyles and emergence of pathogens.</title>
        <authorList>
            <person name="Haridas S."/>
            <person name="Albert R."/>
            <person name="Binder M."/>
            <person name="Bloem J."/>
            <person name="Labutti K."/>
            <person name="Salamov A."/>
            <person name="Andreopoulos B."/>
            <person name="Baker S."/>
            <person name="Barry K."/>
            <person name="Bills G."/>
            <person name="Bluhm B."/>
            <person name="Cannon C."/>
            <person name="Castanera R."/>
            <person name="Culley D."/>
            <person name="Daum C."/>
            <person name="Ezra D."/>
            <person name="Gonzalez J."/>
            <person name="Henrissat B."/>
            <person name="Kuo A."/>
            <person name="Liang C."/>
            <person name="Lipzen A."/>
            <person name="Lutzoni F."/>
            <person name="Magnuson J."/>
            <person name="Mondo S."/>
            <person name="Nolan M."/>
            <person name="Ohm R."/>
            <person name="Pangilinan J."/>
            <person name="Park H.-J."/>
            <person name="Ramirez L."/>
            <person name="Alfaro M."/>
            <person name="Sun H."/>
            <person name="Tritt A."/>
            <person name="Yoshinaga Y."/>
            <person name="Zwiers L.-H."/>
            <person name="Turgeon B."/>
            <person name="Goodwin S."/>
            <person name="Spatafora J."/>
            <person name="Crous P."/>
            <person name="Grigoriev I."/>
        </authorList>
    </citation>
    <scope>NUCLEOTIDE SEQUENCE</scope>
    <source>
        <strain evidence="7">CBS 675.92</strain>
    </source>
</reference>
<dbReference type="FunFam" id="3.20.20.80:FF:000100">
    <property type="entry name" value="Glycoside hydrolase superfamily"/>
    <property type="match status" value="1"/>
</dbReference>
<dbReference type="Pfam" id="PF00150">
    <property type="entry name" value="Cellulase"/>
    <property type="match status" value="1"/>
</dbReference>
<dbReference type="GO" id="GO:0009251">
    <property type="term" value="P:glucan catabolic process"/>
    <property type="evidence" value="ECO:0007669"/>
    <property type="project" value="TreeGrafter"/>
</dbReference>
<proteinExistence type="inferred from homology"/>
<keyword evidence="8" id="KW-1185">Reference proteome</keyword>
<dbReference type="SUPFAM" id="SSF51445">
    <property type="entry name" value="(Trans)glycosidases"/>
    <property type="match status" value="1"/>
</dbReference>
<evidence type="ECO:0000259" key="6">
    <source>
        <dbReference type="Pfam" id="PF00150"/>
    </source>
</evidence>
<dbReference type="InterPro" id="IPR001547">
    <property type="entry name" value="Glyco_hydro_5"/>
</dbReference>
<dbReference type="Proteomes" id="UP000800035">
    <property type="component" value="Unassembled WGS sequence"/>
</dbReference>
<dbReference type="AlphaFoldDB" id="A0A6A5U0N1"/>
<protein>
    <submittedName>
        <fullName evidence="7">Glycoside hydrolase</fullName>
    </submittedName>
</protein>
<evidence type="ECO:0000313" key="7">
    <source>
        <dbReference type="EMBL" id="KAF1958415.1"/>
    </source>
</evidence>
<dbReference type="GO" id="GO:0046557">
    <property type="term" value="F:glucan endo-1,6-beta-glucosidase activity"/>
    <property type="evidence" value="ECO:0007669"/>
    <property type="project" value="TreeGrafter"/>
</dbReference>
<dbReference type="Gene3D" id="3.20.20.80">
    <property type="entry name" value="Glycosidases"/>
    <property type="match status" value="1"/>
</dbReference>
<feature type="domain" description="Glycoside hydrolase family 5" evidence="6">
    <location>
        <begin position="114"/>
        <end position="404"/>
    </location>
</feature>
<organism evidence="7 8">
    <name type="scientific">Byssothecium circinans</name>
    <dbReference type="NCBI Taxonomy" id="147558"/>
    <lineage>
        <taxon>Eukaryota</taxon>
        <taxon>Fungi</taxon>
        <taxon>Dikarya</taxon>
        <taxon>Ascomycota</taxon>
        <taxon>Pezizomycotina</taxon>
        <taxon>Dothideomycetes</taxon>
        <taxon>Pleosporomycetidae</taxon>
        <taxon>Pleosporales</taxon>
        <taxon>Massarineae</taxon>
        <taxon>Massarinaceae</taxon>
        <taxon>Byssothecium</taxon>
    </lineage>
</organism>
<accession>A0A6A5U0N1</accession>
<dbReference type="GO" id="GO:0005737">
    <property type="term" value="C:cytoplasm"/>
    <property type="evidence" value="ECO:0007669"/>
    <property type="project" value="UniProtKB-ARBA"/>
</dbReference>
<gene>
    <name evidence="7" type="ORF">CC80DRAFT_490993</name>
</gene>
<evidence type="ECO:0000256" key="4">
    <source>
        <dbReference type="ARBA" id="ARBA00023316"/>
    </source>
</evidence>
<dbReference type="GO" id="GO:0009986">
    <property type="term" value="C:cell surface"/>
    <property type="evidence" value="ECO:0007669"/>
    <property type="project" value="TreeGrafter"/>
</dbReference>
<dbReference type="InterPro" id="IPR017853">
    <property type="entry name" value="GH"/>
</dbReference>
<sequence>MHDILGKAKAALDSVIPTSSPSPPLPPGMVASYQHLPQPPLPSTADLPSTIQDPTALDILRYRYHHGTNLGSIYVLERWLFPSRFPKKSQGTSELEAVKAWVHEIGEGPTKAMFEKAWAEVVTDQDIKWLKEEAKCTTVRLPIGYYDLSDPSFTRGTPFEPYDYIYSAAWASIRSLISRLRAHSIGVLLDLHALPGGANPHDHSGTNSGVAQFFNSHSNRDMGTRCCEFIAREAKAGLDIVGLQIVNEADWESPNLYEWYDECIQAISAIDSSLPVIISDAWNLQKAVEYALRKNTAYPSIPTCPVLIDTHLYWAFTDKDKQKSPQQIIDEVPAQLTALDGREGSILDRGAVQTIVGEYSCVLTEETWSKAGSSDRQELVRRFGNTQSKRYQERTAGAFFWTWKMDWYPGGEWGFAAQCTPQSSQPHSATLLPSITAPPHALLPAHEICNLLERVSHRRNERMHAAVDQHVSYWHHLHTEKPAEHWRYENGWKIGHQDAYVFFEGRGAEAVGQGNKIGALELWVLKRVRECGMRGDQVWEFEQGLRRGVHDFCSVVGI</sequence>
<dbReference type="EMBL" id="ML976987">
    <property type="protein sequence ID" value="KAF1958415.1"/>
    <property type="molecule type" value="Genomic_DNA"/>
</dbReference>
<evidence type="ECO:0000256" key="2">
    <source>
        <dbReference type="ARBA" id="ARBA00022801"/>
    </source>
</evidence>
<dbReference type="GO" id="GO:0071555">
    <property type="term" value="P:cell wall organization"/>
    <property type="evidence" value="ECO:0007669"/>
    <property type="project" value="UniProtKB-KW"/>
</dbReference>
<dbReference type="InterPro" id="IPR050386">
    <property type="entry name" value="Glycosyl_hydrolase_5"/>
</dbReference>
<dbReference type="PANTHER" id="PTHR31297:SF43">
    <property type="entry name" value="GLUCAN 1,3-BETA-GLUCOSIDASE 3"/>
    <property type="match status" value="1"/>
</dbReference>
<comment type="similarity">
    <text evidence="1 5">Belongs to the glycosyl hydrolase 5 (cellulase A) family.</text>
</comment>
<dbReference type="OrthoDB" id="1887033at2759"/>
<keyword evidence="3 5" id="KW-0326">Glycosidase</keyword>
<keyword evidence="4" id="KW-0961">Cell wall biogenesis/degradation</keyword>
<dbReference type="GO" id="GO:0005576">
    <property type="term" value="C:extracellular region"/>
    <property type="evidence" value="ECO:0007669"/>
    <property type="project" value="TreeGrafter"/>
</dbReference>